<dbReference type="SUPFAM" id="SSF56219">
    <property type="entry name" value="DNase I-like"/>
    <property type="match status" value="1"/>
</dbReference>
<dbReference type="OrthoDB" id="412787at2759"/>
<dbReference type="Gene3D" id="3.60.10.10">
    <property type="entry name" value="Endonuclease/exonuclease/phosphatase"/>
    <property type="match status" value="1"/>
</dbReference>
<name>A0A6G0Y5Z7_APHCR</name>
<dbReference type="InterPro" id="IPR005135">
    <property type="entry name" value="Endo/exonuclease/phosphatase"/>
</dbReference>
<dbReference type="EMBL" id="VUJU01005931">
    <property type="protein sequence ID" value="KAF0749896.1"/>
    <property type="molecule type" value="Genomic_DNA"/>
</dbReference>
<dbReference type="InterPro" id="IPR036691">
    <property type="entry name" value="Endo/exonu/phosph_ase_sf"/>
</dbReference>
<dbReference type="Pfam" id="PF03372">
    <property type="entry name" value="Exo_endo_phos"/>
    <property type="match status" value="1"/>
</dbReference>
<evidence type="ECO:0000259" key="1">
    <source>
        <dbReference type="Pfam" id="PF03372"/>
    </source>
</evidence>
<dbReference type="GO" id="GO:0000288">
    <property type="term" value="P:nuclear-transcribed mRNA catabolic process, deadenylation-dependent decay"/>
    <property type="evidence" value="ECO:0007669"/>
    <property type="project" value="TreeGrafter"/>
</dbReference>
<dbReference type="InterPro" id="IPR056284">
    <property type="entry name" value="AIR9-like_A9"/>
</dbReference>
<gene>
    <name evidence="3" type="ORF">FWK35_00025864</name>
</gene>
<evidence type="ECO:0000313" key="3">
    <source>
        <dbReference type="EMBL" id="KAF0749896.1"/>
    </source>
</evidence>
<organism evidence="3 4">
    <name type="scientific">Aphis craccivora</name>
    <name type="common">Cowpea aphid</name>
    <dbReference type="NCBI Taxonomy" id="307492"/>
    <lineage>
        <taxon>Eukaryota</taxon>
        <taxon>Metazoa</taxon>
        <taxon>Ecdysozoa</taxon>
        <taxon>Arthropoda</taxon>
        <taxon>Hexapoda</taxon>
        <taxon>Insecta</taxon>
        <taxon>Pterygota</taxon>
        <taxon>Neoptera</taxon>
        <taxon>Paraneoptera</taxon>
        <taxon>Hemiptera</taxon>
        <taxon>Sternorrhyncha</taxon>
        <taxon>Aphidomorpha</taxon>
        <taxon>Aphidoidea</taxon>
        <taxon>Aphididae</taxon>
        <taxon>Aphidini</taxon>
        <taxon>Aphis</taxon>
        <taxon>Aphis</taxon>
    </lineage>
</organism>
<sequence>NHMKYFNNLFKNIYCIKRNMSSFKLCLWENSMFVNCLIPMGETELKMMVTLLSPFNKSKRINLCRDPEDTINTFIERLAIKLLQTQRKVSNHDKVTKNCVKLKVNGIKVPCTSKCYELFEEIKENITIQIKDHTYKVIINAPIINEFKLGIPPYQGLMMYPFAFEQGYNVSIKDSKFLWYRISSNKEVEVCNNMTYIPTAEDVNCCLKLLCIPVNYEGQSGPTAEIISSAVLENNIKIYPFEKRLKTKPYNSIRVVSYNILAAEYTKTKEAKNEMYPYCPAEILASSYRNPLVMREIQAYKGDIICLQEVDKLFFQRELCPILKQSKDMTGVYLKKNGFRNEGLCCFYSPNKLNLLEQYNFSLNDLTTMELYCGPIIKEIMDDKTWKQGLEKKTVFQVFVFELISNKKQILLVCNTHLISDPDGDFIRLFQALIEMSIINKIKNNISKDYLGCNVSVIFCGDFNSTPESGVYDLVTSLSLPEEHRKEKILNDLKNNLDFKLESAYDTDVLYSNYTETFVGLLDYIYFTNKHLELIQVLSMPSHEAVTEHGGIPSILFPSDHLALIADFKIK</sequence>
<dbReference type="Pfam" id="PF23197">
    <property type="entry name" value="IG_AIR9"/>
    <property type="match status" value="1"/>
</dbReference>
<keyword evidence="4" id="KW-1185">Reference proteome</keyword>
<dbReference type="Proteomes" id="UP000478052">
    <property type="component" value="Unassembled WGS sequence"/>
</dbReference>
<accession>A0A6G0Y5Z7</accession>
<feature type="non-terminal residue" evidence="3">
    <location>
        <position position="1"/>
    </location>
</feature>
<reference evidence="3 4" key="1">
    <citation type="submission" date="2019-08" db="EMBL/GenBank/DDBJ databases">
        <title>Whole genome of Aphis craccivora.</title>
        <authorList>
            <person name="Voronova N.V."/>
            <person name="Shulinski R.S."/>
            <person name="Bandarenka Y.V."/>
            <person name="Zhorov D.G."/>
            <person name="Warner D."/>
        </authorList>
    </citation>
    <scope>NUCLEOTIDE SEQUENCE [LARGE SCALE GENOMIC DNA]</scope>
    <source>
        <strain evidence="3">180601</strain>
        <tissue evidence="3">Whole Body</tissue>
    </source>
</reference>
<dbReference type="AlphaFoldDB" id="A0A6G0Y5Z7"/>
<evidence type="ECO:0000259" key="2">
    <source>
        <dbReference type="Pfam" id="PF23197"/>
    </source>
</evidence>
<comment type="caution">
    <text evidence="3">The sequence shown here is derived from an EMBL/GenBank/DDBJ whole genome shotgun (WGS) entry which is preliminary data.</text>
</comment>
<evidence type="ECO:0000313" key="4">
    <source>
        <dbReference type="Proteomes" id="UP000478052"/>
    </source>
</evidence>
<feature type="domain" description="Endonuclease/exonuclease/phosphatase" evidence="1">
    <location>
        <begin position="452"/>
        <end position="561"/>
    </location>
</feature>
<dbReference type="InterPro" id="IPR050410">
    <property type="entry name" value="CCR4/nocturin_mRNA_transcr"/>
</dbReference>
<dbReference type="PANTHER" id="PTHR12121">
    <property type="entry name" value="CARBON CATABOLITE REPRESSOR PROTEIN 4"/>
    <property type="match status" value="1"/>
</dbReference>
<feature type="domain" description="AIR9-like A9" evidence="2">
    <location>
        <begin position="174"/>
        <end position="227"/>
    </location>
</feature>
<dbReference type="GO" id="GO:0000175">
    <property type="term" value="F:3'-5'-RNA exonuclease activity"/>
    <property type="evidence" value="ECO:0007669"/>
    <property type="project" value="TreeGrafter"/>
</dbReference>
<dbReference type="GO" id="GO:0005739">
    <property type="term" value="C:mitochondrion"/>
    <property type="evidence" value="ECO:0007669"/>
    <property type="project" value="TreeGrafter"/>
</dbReference>
<proteinExistence type="predicted"/>
<protein>
    <submittedName>
        <fullName evidence="3">2',5'-phosphodiesterase 12</fullName>
    </submittedName>
</protein>
<dbReference type="PANTHER" id="PTHR12121:SF37">
    <property type="entry name" value="2',5'-PHOSPHODIESTERASE 12"/>
    <property type="match status" value="1"/>
</dbReference>